<evidence type="ECO:0000259" key="2">
    <source>
        <dbReference type="PROSITE" id="PS50006"/>
    </source>
</evidence>
<feature type="compositionally biased region" description="Low complexity" evidence="1">
    <location>
        <begin position="210"/>
        <end position="227"/>
    </location>
</feature>
<reference evidence="4" key="1">
    <citation type="submission" date="2024-06" db="EMBL/GenBank/DDBJ databases">
        <title>Multi-omics analyses provide insights into the biosynthesis of the anticancer antibiotic pleurotin in Hohenbuehelia grisea.</title>
        <authorList>
            <person name="Weaver J.A."/>
            <person name="Alberti F."/>
        </authorList>
    </citation>
    <scope>NUCLEOTIDE SEQUENCE [LARGE SCALE GENOMIC DNA]</scope>
    <source>
        <strain evidence="4">T-177</strain>
    </source>
</reference>
<sequence>MSALDDEIQYMGTRSVRGGGGLSLFGNAHARRRVTGFKMHVDSHGDEPSQTLTFHENIGVVQVGRKPGADRHKEPMEATQDMALFRCAVVSRKHAKITFDDEDGCAYITDLRSHHGTYLRKPGELDSSRLRPDNPFVLVDGDIVTFGKPVGRDRELVRPVTARVELLHSEIRPLIVPSRPLAVEHPARPIRRLSFPRSASGRYGVHDSDSPSSQSSSSSSASSSDPVLSDRDSDVEELSISGPAPQRHGGLAYEFLRRLLPPARSPINLVSTNTSSRSESRAHSPSIDCPAPVVIRLSSGPAPETDAIEYVDNHELFESSPQSPPPRAASVASSNMDLSPPPPEPTVIGAWPSMRLSTPQRSRPQTPECGSSPSPAPQPPSNRKSIESLPRDEMRFGLEMEELMADIERSIEQSNDSSGISVRLGEPSVDTEAYQLVNATLTGLKPKVDSVVVAQSEIKGEVEGLRSELELINLRFNAASERSAKDVSTTKERVDKHFEEICNMQTSVSALLDSKIPELQAQLQTISSRSQAEAEEAGRAMITEEFVLKALSGRDDLVNGVATVRDLVNEMQSMRAGLEVKIQEEVSAVQEACKAAVASIELQLSDVASSSRKRKRVDEYEDMPDLEVHDVSDSFSCCDEDGHRNPLLVRNPLRLDAAADSTLVALDGLNVPSHKRARRALTTVARTATVMAVGAVAAWSALAFT</sequence>
<gene>
    <name evidence="3" type="ORF">HGRIS_010621</name>
</gene>
<dbReference type="SUPFAM" id="SSF49879">
    <property type="entry name" value="SMAD/FHA domain"/>
    <property type="match status" value="1"/>
</dbReference>
<feature type="region of interest" description="Disordered" evidence="1">
    <location>
        <begin position="317"/>
        <end position="391"/>
    </location>
</feature>
<evidence type="ECO:0000256" key="1">
    <source>
        <dbReference type="SAM" id="MobiDB-lite"/>
    </source>
</evidence>
<dbReference type="Gene3D" id="2.60.200.20">
    <property type="match status" value="1"/>
</dbReference>
<dbReference type="Proteomes" id="UP001556367">
    <property type="component" value="Unassembled WGS sequence"/>
</dbReference>
<protein>
    <recommendedName>
        <fullName evidence="2">FHA domain-containing protein</fullName>
    </recommendedName>
</protein>
<comment type="caution">
    <text evidence="3">The sequence shown here is derived from an EMBL/GenBank/DDBJ whole genome shotgun (WGS) entry which is preliminary data.</text>
</comment>
<dbReference type="InterPro" id="IPR008984">
    <property type="entry name" value="SMAD_FHA_dom_sf"/>
</dbReference>
<dbReference type="Pfam" id="PF00498">
    <property type="entry name" value="FHA"/>
    <property type="match status" value="1"/>
</dbReference>
<evidence type="ECO:0000313" key="3">
    <source>
        <dbReference type="EMBL" id="KAL0947996.1"/>
    </source>
</evidence>
<dbReference type="CDD" id="cd00060">
    <property type="entry name" value="FHA"/>
    <property type="match status" value="1"/>
</dbReference>
<feature type="domain" description="FHA" evidence="2">
    <location>
        <begin position="61"/>
        <end position="119"/>
    </location>
</feature>
<dbReference type="PROSITE" id="PS50006">
    <property type="entry name" value="FHA_DOMAIN"/>
    <property type="match status" value="1"/>
</dbReference>
<evidence type="ECO:0000313" key="4">
    <source>
        <dbReference type="Proteomes" id="UP001556367"/>
    </source>
</evidence>
<dbReference type="InterPro" id="IPR000253">
    <property type="entry name" value="FHA_dom"/>
</dbReference>
<feature type="compositionally biased region" description="Polar residues" evidence="1">
    <location>
        <begin position="355"/>
        <end position="369"/>
    </location>
</feature>
<dbReference type="EMBL" id="JASNQZ010000014">
    <property type="protein sequence ID" value="KAL0947996.1"/>
    <property type="molecule type" value="Genomic_DNA"/>
</dbReference>
<accession>A0ABR3IXS1</accession>
<name>A0ABR3IXS1_9AGAR</name>
<organism evidence="3 4">
    <name type="scientific">Hohenbuehelia grisea</name>
    <dbReference type="NCBI Taxonomy" id="104357"/>
    <lineage>
        <taxon>Eukaryota</taxon>
        <taxon>Fungi</taxon>
        <taxon>Dikarya</taxon>
        <taxon>Basidiomycota</taxon>
        <taxon>Agaricomycotina</taxon>
        <taxon>Agaricomycetes</taxon>
        <taxon>Agaricomycetidae</taxon>
        <taxon>Agaricales</taxon>
        <taxon>Pleurotineae</taxon>
        <taxon>Pleurotaceae</taxon>
        <taxon>Hohenbuehelia</taxon>
    </lineage>
</organism>
<proteinExistence type="predicted"/>
<feature type="region of interest" description="Disordered" evidence="1">
    <location>
        <begin position="193"/>
        <end position="247"/>
    </location>
</feature>
<keyword evidence="4" id="KW-1185">Reference proteome</keyword>